<feature type="transmembrane region" description="Helical" evidence="5">
    <location>
        <begin position="76"/>
        <end position="99"/>
    </location>
</feature>
<protein>
    <submittedName>
        <fullName evidence="6">DUF697 domain-containing protein</fullName>
    </submittedName>
</protein>
<dbReference type="OrthoDB" id="9816060at2"/>
<dbReference type="EMBL" id="VWPK01000003">
    <property type="protein sequence ID" value="KAA5614168.1"/>
    <property type="molecule type" value="Genomic_DNA"/>
</dbReference>
<evidence type="ECO:0000256" key="2">
    <source>
        <dbReference type="ARBA" id="ARBA00022692"/>
    </source>
</evidence>
<name>A0A5M6J3I4_9PROT</name>
<evidence type="ECO:0000256" key="4">
    <source>
        <dbReference type="ARBA" id="ARBA00023136"/>
    </source>
</evidence>
<dbReference type="GO" id="GO:0016020">
    <property type="term" value="C:membrane"/>
    <property type="evidence" value="ECO:0007669"/>
    <property type="project" value="UniProtKB-SubCell"/>
</dbReference>
<proteinExistence type="predicted"/>
<comment type="caution">
    <text evidence="6">The sequence shown here is derived from an EMBL/GenBank/DDBJ whole genome shotgun (WGS) entry which is preliminary data.</text>
</comment>
<dbReference type="AlphaFoldDB" id="A0A5M6J3I4"/>
<reference evidence="6 7" key="1">
    <citation type="submission" date="2019-09" db="EMBL/GenBank/DDBJ databases">
        <title>Genome sequence of Rhodovastum atsumiense, a diverse member of the Acetobacteraceae family of non-sulfur purple photosynthetic bacteria.</title>
        <authorList>
            <person name="Meyer T."/>
            <person name="Kyndt J."/>
        </authorList>
    </citation>
    <scope>NUCLEOTIDE SEQUENCE [LARGE SCALE GENOMIC DNA]</scope>
    <source>
        <strain evidence="6 7">DSM 21279</strain>
    </source>
</reference>
<keyword evidence="4 5" id="KW-0472">Membrane</keyword>
<keyword evidence="2 5" id="KW-0812">Transmembrane</keyword>
<sequence length="292" mass="30144">MIPPRIPPRFELEDAPVARLEPAPEPDPIPVLAPVAQEPRGRFGNGSLLLAGSTVLLGGFTLLGTAGLIADQFARSAVLGWGTLAVAGTGFGLIGTGIWRELRALFALREVDRIRADLASGDALRVTTAARDWLRELPDGAAMLPTIERINDPDAVLTTLRTKVMAGLQSRADALGRAAAVQVFAATAAVPSPALDAVLVAWRGTRLIRQIAELHGLRPGLVGTMSLLRRTALSAAGVAATDMAIDAAARAALSNPLLQHLAGDVAGAGVAARRMVVLARAAGAACSPLPAK</sequence>
<comment type="subcellular location">
    <subcellularLocation>
        <location evidence="1">Membrane</location>
        <topology evidence="1">Multi-pass membrane protein</topology>
    </subcellularLocation>
</comment>
<evidence type="ECO:0000256" key="3">
    <source>
        <dbReference type="ARBA" id="ARBA00022989"/>
    </source>
</evidence>
<evidence type="ECO:0000313" key="6">
    <source>
        <dbReference type="EMBL" id="KAA5614168.1"/>
    </source>
</evidence>
<evidence type="ECO:0000256" key="1">
    <source>
        <dbReference type="ARBA" id="ARBA00004141"/>
    </source>
</evidence>
<dbReference type="Proteomes" id="UP000325255">
    <property type="component" value="Unassembled WGS sequence"/>
</dbReference>
<evidence type="ECO:0000313" key="7">
    <source>
        <dbReference type="Proteomes" id="UP000325255"/>
    </source>
</evidence>
<gene>
    <name evidence="6" type="ORF">F1189_02960</name>
</gene>
<dbReference type="InterPro" id="IPR021147">
    <property type="entry name" value="DUF697"/>
</dbReference>
<keyword evidence="7" id="KW-1185">Reference proteome</keyword>
<dbReference type="Pfam" id="PF05128">
    <property type="entry name" value="DUF697"/>
    <property type="match status" value="1"/>
</dbReference>
<keyword evidence="3 5" id="KW-1133">Transmembrane helix</keyword>
<feature type="transmembrane region" description="Helical" evidence="5">
    <location>
        <begin position="48"/>
        <end position="70"/>
    </location>
</feature>
<dbReference type="RefSeq" id="WP_150039110.1">
    <property type="nucleotide sequence ID" value="NZ_OW485601.1"/>
</dbReference>
<evidence type="ECO:0000256" key="5">
    <source>
        <dbReference type="SAM" id="Phobius"/>
    </source>
</evidence>
<accession>A0A5M6J3I4</accession>
<organism evidence="6 7">
    <name type="scientific">Rhodovastum atsumiense</name>
    <dbReference type="NCBI Taxonomy" id="504468"/>
    <lineage>
        <taxon>Bacteria</taxon>
        <taxon>Pseudomonadati</taxon>
        <taxon>Pseudomonadota</taxon>
        <taxon>Alphaproteobacteria</taxon>
        <taxon>Acetobacterales</taxon>
        <taxon>Acetobacteraceae</taxon>
        <taxon>Rhodovastum</taxon>
    </lineage>
</organism>